<keyword evidence="2" id="KW-0677">Repeat</keyword>
<organism evidence="4 5">
    <name type="scientific">Caerostris darwini</name>
    <dbReference type="NCBI Taxonomy" id="1538125"/>
    <lineage>
        <taxon>Eukaryota</taxon>
        <taxon>Metazoa</taxon>
        <taxon>Ecdysozoa</taxon>
        <taxon>Arthropoda</taxon>
        <taxon>Chelicerata</taxon>
        <taxon>Arachnida</taxon>
        <taxon>Araneae</taxon>
        <taxon>Araneomorphae</taxon>
        <taxon>Entelegynae</taxon>
        <taxon>Araneoidea</taxon>
        <taxon>Araneidae</taxon>
        <taxon>Caerostris</taxon>
    </lineage>
</organism>
<feature type="chain" id="PRO_5043383060" evidence="3">
    <location>
        <begin position="27"/>
        <end position="1508"/>
    </location>
</feature>
<feature type="signal peptide" evidence="3">
    <location>
        <begin position="1"/>
        <end position="26"/>
    </location>
</feature>
<dbReference type="InterPro" id="IPR009039">
    <property type="entry name" value="EAR"/>
</dbReference>
<name>A0AAV4S7J9_9ARAC</name>
<gene>
    <name evidence="4" type="primary">AVEN_55701_1</name>
    <name evidence="4" type="ORF">CDAR_375631</name>
</gene>
<evidence type="ECO:0000313" key="4">
    <source>
        <dbReference type="EMBL" id="GIY28727.1"/>
    </source>
</evidence>
<evidence type="ECO:0000256" key="2">
    <source>
        <dbReference type="ARBA" id="ARBA00022737"/>
    </source>
</evidence>
<keyword evidence="1 3" id="KW-0732">Signal</keyword>
<evidence type="ECO:0000256" key="1">
    <source>
        <dbReference type="ARBA" id="ARBA00022729"/>
    </source>
</evidence>
<sequence length="1508" mass="172351">MYLFAAPFLKVFNLACFLLLVTRVLASDKSMQVNEMRKYAKDAIGRFKTKLNDIIEEPQIHRTRSFSNETLFPIYKAFFSCASKLEKAMTELDNKIKNEGTKSLDIWTKDEIANVSEVFVNGSVISNQASEISRISFSSNIDFENGMISSHVYINKLMHHSSINKVHTSLLASALKKNGSQIIPFALELSGAHAKFVITNLLNSNEMKDYLLLERKWQLVRGNFIFKTLSVNNIILRNELNNIHMDDIVIISSSQNITGYKIFNFLSSNSVTTNGYVNQMNISNFKCIYKDDPEFLMMLNLTSDVVINNIKLQSLNGLNLTHMTVNSVKYSDNQNYKRFKEIKTHSVNNIDLHKEAIQKSGNFKVEDTMTFLQSLEANDIILKDGITLDTMDPSTEASHFITAIDHIFNDSLEFSNIRVLNNMEIEDMRVKTLLNKLVNNTWQKTKPQNVQYGPINIFKYLNATSMEVNRLNGILLKDIVTCKEVAAIDSSKHFENVQVCSLSLQGGKTINDIDFTSRSLILLLEKKLKSFVVVNMSVNGNLDVSAFNFMNISDLMQIRKSQKCAGNKVFDNIVLEKMIATNLDFHIICNRSFSEYMTETMFRSDKPFKDYIINKKFSYLSGQELNNAGFLNKRKVEDFFQSVVTLNYNQSIYSNIQFLNKLNMKVLFVKNFSMNNLADVICIDEHQNIISNKEFKRIFASKAVFENINGINISSLQNVFYKSKNNQLIEAINFGSDLKMSNIQVQSLAMVDGMNLDDAVRLKDTFKTSLLKFSNVNVKNIIIRGRINECNLLDIIDMLQKNISVKVEKHISNLIIDGNLHIKCTLNSLPENFLTNVSFGLESITDFKGRLNLSDIKIAHLNISSLINGFDVNFLLNDSVMQKKTQVIKGIKSFRKKITVNNMDINTLNLEKFFIEGRINEIKIPEDVFLVYTDEKIFSPVLINETINSTDIFLTTINGTDLSLFLNDKVSLENSENISSTLIFLKDFSIKGNLKVVNSINKINLNYTLRSSAKNVQSTIVGNKYFLADLSLNSDMNISDFINNISFSNLSKKLCRNNESEFLKDKVIFFNIQASTLNAKHINNISIEYLWTIILDIESTIHNKLDNFTDIINLIDDELQKINIIKNSSLATLAFFELHQVLKLGHTVKFLPMYEAGIYGQAYELPITEMIVWINQNETCQRFKSIVMDVQLNGSLEETRKVQGRIFPFSLRMIDEDVQGFKLHVDRSKRCTLENQKPDILKTIFTSGNDSVSVMTSPISSMVLDAKLLETEEGVFLIITYEFEVDEEKIYLYKYNVIDDTWSEHQKFHTSNISSFDVIYRTDMEQSEAYLAVTGANASPGIYFYVWDFEVEEFALKSKTPKSVTSSAFWSNTDEDMFLLLAKEESKVFKNNVWTVVHTESVEVYILKDDLKLDHEINIYGISSFDTFKLFGETYILAVSRHLQTIYIIQYQGFNGFQVIQDLHVPGVDRATVFCTENDIFLAVSSNTGHTRILKCIIRGGKFIANQF</sequence>
<dbReference type="Proteomes" id="UP001054837">
    <property type="component" value="Unassembled WGS sequence"/>
</dbReference>
<dbReference type="EMBL" id="BPLQ01007213">
    <property type="protein sequence ID" value="GIY28727.1"/>
    <property type="molecule type" value="Genomic_DNA"/>
</dbReference>
<protein>
    <submittedName>
        <fullName evidence="4">Uncharacterized protein</fullName>
    </submittedName>
</protein>
<dbReference type="PROSITE" id="PS50912">
    <property type="entry name" value="EAR"/>
    <property type="match status" value="1"/>
</dbReference>
<proteinExistence type="predicted"/>
<accession>A0AAV4S7J9</accession>
<evidence type="ECO:0000256" key="3">
    <source>
        <dbReference type="SAM" id="SignalP"/>
    </source>
</evidence>
<evidence type="ECO:0000313" key="5">
    <source>
        <dbReference type="Proteomes" id="UP001054837"/>
    </source>
</evidence>
<keyword evidence="5" id="KW-1185">Reference proteome</keyword>
<comment type="caution">
    <text evidence="4">The sequence shown here is derived from an EMBL/GenBank/DDBJ whole genome shotgun (WGS) entry which is preliminary data.</text>
</comment>
<reference evidence="4 5" key="1">
    <citation type="submission" date="2021-06" db="EMBL/GenBank/DDBJ databases">
        <title>Caerostris darwini draft genome.</title>
        <authorList>
            <person name="Kono N."/>
            <person name="Arakawa K."/>
        </authorList>
    </citation>
    <scope>NUCLEOTIDE SEQUENCE [LARGE SCALE GENOMIC DNA]</scope>
</reference>